<evidence type="ECO:0000313" key="7">
    <source>
        <dbReference type="EMBL" id="AOY81653.1"/>
    </source>
</evidence>
<evidence type="ECO:0000256" key="3">
    <source>
        <dbReference type="ARBA" id="ARBA00023125"/>
    </source>
</evidence>
<evidence type="ECO:0000313" key="8">
    <source>
        <dbReference type="Proteomes" id="UP000176944"/>
    </source>
</evidence>
<name>A0A1D9G211_MOOP1</name>
<dbReference type="InterPro" id="IPR010095">
    <property type="entry name" value="Cas12f1-like_TNB"/>
</dbReference>
<keyword evidence="4" id="KW-0233">DNA recombination</keyword>
<protein>
    <submittedName>
        <fullName evidence="7">Transposase</fullName>
    </submittedName>
</protein>
<keyword evidence="2" id="KW-0815">Transposition</keyword>
<dbReference type="NCBIfam" id="TIGR01766">
    <property type="entry name" value="IS200/IS605 family accessory protein TnpB-like domain"/>
    <property type="match status" value="1"/>
</dbReference>
<organism evidence="7 8">
    <name type="scientific">Moorena producens (strain JHB)</name>
    <dbReference type="NCBI Taxonomy" id="1454205"/>
    <lineage>
        <taxon>Bacteria</taxon>
        <taxon>Bacillati</taxon>
        <taxon>Cyanobacteriota</taxon>
        <taxon>Cyanophyceae</taxon>
        <taxon>Coleofasciculales</taxon>
        <taxon>Coleofasciculaceae</taxon>
        <taxon>Moorena</taxon>
    </lineage>
</organism>
<evidence type="ECO:0000256" key="1">
    <source>
        <dbReference type="ARBA" id="ARBA00008761"/>
    </source>
</evidence>
<feature type="domain" description="Cas12f1-like TNB" evidence="6">
    <location>
        <begin position="330"/>
        <end position="407"/>
    </location>
</feature>
<evidence type="ECO:0000259" key="6">
    <source>
        <dbReference type="Pfam" id="PF07282"/>
    </source>
</evidence>
<dbReference type="AlphaFoldDB" id="A0A1D9G211"/>
<dbReference type="EMBL" id="CP017708">
    <property type="protein sequence ID" value="AOY81653.1"/>
    <property type="molecule type" value="Genomic_DNA"/>
</dbReference>
<accession>A0A1D9G211</accession>
<feature type="domain" description="Probable transposase IS891/IS1136/IS1341" evidence="5">
    <location>
        <begin position="194"/>
        <end position="307"/>
    </location>
</feature>
<dbReference type="Pfam" id="PF07282">
    <property type="entry name" value="Cas12f1-like_TNB"/>
    <property type="match status" value="1"/>
</dbReference>
<dbReference type="GO" id="GO:0003677">
    <property type="term" value="F:DNA binding"/>
    <property type="evidence" value="ECO:0007669"/>
    <property type="project" value="UniProtKB-KW"/>
</dbReference>
<evidence type="ECO:0000256" key="4">
    <source>
        <dbReference type="ARBA" id="ARBA00023172"/>
    </source>
</evidence>
<dbReference type="NCBIfam" id="NF040570">
    <property type="entry name" value="guided_TnpB"/>
    <property type="match status" value="1"/>
</dbReference>
<proteinExistence type="inferred from homology"/>
<dbReference type="Pfam" id="PF01385">
    <property type="entry name" value="OrfB_IS605"/>
    <property type="match status" value="1"/>
</dbReference>
<evidence type="ECO:0000259" key="5">
    <source>
        <dbReference type="Pfam" id="PF01385"/>
    </source>
</evidence>
<keyword evidence="3" id="KW-0238">DNA-binding</keyword>
<dbReference type="GO" id="GO:0032196">
    <property type="term" value="P:transposition"/>
    <property type="evidence" value="ECO:0007669"/>
    <property type="project" value="UniProtKB-KW"/>
</dbReference>
<dbReference type="InterPro" id="IPR001959">
    <property type="entry name" value="Transposase"/>
</dbReference>
<sequence length="435" mass="51188">MLTQVNNLRLDRQQILALRQMCHLSKNMFNVGLYNVRQYFFQERKHLRYESNYYHSKENENYKLLPTDIAQQTLKITGRIKCSRRFRTQPLVDSSFKSFFGLLKLNKSGGYQEKIRLPNYLPKDGHFLLVIPVRKRDWEKLPGKNWLFTVPMSRQFKKEYGVVQFTVPERLRSKTVKEIRILPKYKARYFDVCYCYEDEPETKVEKTSEILGIDLGLDNFATCVSTTRKSFIIDGKKIKSDNQFYNKRNAKFQSIKDLQGINALTNRQARLLRKRNHKIRDFTNKAARYVVNWCRRNKISKIVIGYNPDLKQRVNMGKRNNQKFTQIPIYTFKDKLKSLCQRYGIELVEQEESYTSKASSLDKDELPVWNADNPKKYTFSGTRVKRGLYRTSKGWLINADCNGALNIIRKHTSKPDDSIGGFRGCLAQPLRVLCS</sequence>
<evidence type="ECO:0000256" key="2">
    <source>
        <dbReference type="ARBA" id="ARBA00022578"/>
    </source>
</evidence>
<gene>
    <name evidence="7" type="ORF">BJP36_18790</name>
</gene>
<dbReference type="GO" id="GO:0006310">
    <property type="term" value="P:DNA recombination"/>
    <property type="evidence" value="ECO:0007669"/>
    <property type="project" value="UniProtKB-KW"/>
</dbReference>
<comment type="similarity">
    <text evidence="1">In the C-terminal section; belongs to the transposase 35 family.</text>
</comment>
<dbReference type="Proteomes" id="UP000176944">
    <property type="component" value="Chromosome"/>
</dbReference>
<reference evidence="8" key="1">
    <citation type="submission" date="2016-10" db="EMBL/GenBank/DDBJ databases">
        <title>Comparative genomics uncovers the prolific and rare metabolic potential of the cyanobacterial genus Moorea.</title>
        <authorList>
            <person name="Leao T."/>
            <person name="Castelao G."/>
            <person name="Korobeynikov A."/>
            <person name="Monroe E.A."/>
            <person name="Podell S."/>
            <person name="Glukhov E."/>
            <person name="Allen E."/>
            <person name="Gerwick W.H."/>
            <person name="Gerwick L."/>
        </authorList>
    </citation>
    <scope>NUCLEOTIDE SEQUENCE [LARGE SCALE GENOMIC DNA]</scope>
    <source>
        <strain evidence="8">JHB</strain>
    </source>
</reference>